<evidence type="ECO:0000256" key="3">
    <source>
        <dbReference type="ARBA" id="ARBA00023204"/>
    </source>
</evidence>
<dbReference type="InterPro" id="IPR015940">
    <property type="entry name" value="UBA"/>
</dbReference>
<proteinExistence type="inferred from homology"/>
<keyword evidence="10" id="KW-1185">Reference proteome</keyword>
<dbReference type="GO" id="GO:0003684">
    <property type="term" value="F:damaged DNA binding"/>
    <property type="evidence" value="ECO:0007669"/>
    <property type="project" value="UniProtKB-UniRule"/>
</dbReference>
<evidence type="ECO:0000259" key="7">
    <source>
        <dbReference type="PROSITE" id="PS50030"/>
    </source>
</evidence>
<reference evidence="9 10" key="1">
    <citation type="submission" date="2016-07" db="EMBL/GenBank/DDBJ databases">
        <title>Pervasive Adenine N6-methylation of Active Genes in Fungi.</title>
        <authorList>
            <consortium name="DOE Joint Genome Institute"/>
            <person name="Mondo S.J."/>
            <person name="Dannebaum R.O."/>
            <person name="Kuo R.C."/>
            <person name="Labutti K."/>
            <person name="Haridas S."/>
            <person name="Kuo A."/>
            <person name="Salamov A."/>
            <person name="Ahrendt S.R."/>
            <person name="Lipzen A."/>
            <person name="Sullivan W."/>
            <person name="Andreopoulos W.B."/>
            <person name="Clum A."/>
            <person name="Lindquist E."/>
            <person name="Daum C."/>
            <person name="Ramamoorthy G.K."/>
            <person name="Gryganskyi A."/>
            <person name="Culley D."/>
            <person name="Magnuson J.K."/>
            <person name="James T.Y."/>
            <person name="O'Malley M.A."/>
            <person name="Stajich J.E."/>
            <person name="Spatafora J.W."/>
            <person name="Visel A."/>
            <person name="Grigoriev I.V."/>
        </authorList>
    </citation>
    <scope>NUCLEOTIDE SEQUENCE [LARGE SCALE GENOMIC DNA]</scope>
    <source>
        <strain evidence="9 10">12-1054</strain>
    </source>
</reference>
<dbReference type="PRINTS" id="PR01839">
    <property type="entry name" value="RAD23PROTEIN"/>
</dbReference>
<dbReference type="SUPFAM" id="SSF54236">
    <property type="entry name" value="Ubiquitin-like"/>
    <property type="match status" value="1"/>
</dbReference>
<dbReference type="NCBIfam" id="TIGR00601">
    <property type="entry name" value="rad23"/>
    <property type="match status" value="1"/>
</dbReference>
<evidence type="ECO:0000256" key="5">
    <source>
        <dbReference type="RuleBase" id="RU367049"/>
    </source>
</evidence>
<dbReference type="Pfam" id="PF00240">
    <property type="entry name" value="ubiquitin"/>
    <property type="match status" value="1"/>
</dbReference>
<dbReference type="InterPro" id="IPR004806">
    <property type="entry name" value="Rad23"/>
</dbReference>
<feature type="domain" description="Ubiquitin-like" evidence="8">
    <location>
        <begin position="1"/>
        <end position="78"/>
    </location>
</feature>
<dbReference type="SUPFAM" id="SSF101238">
    <property type="entry name" value="XPC-binding domain"/>
    <property type="match status" value="1"/>
</dbReference>
<evidence type="ECO:0000259" key="8">
    <source>
        <dbReference type="PROSITE" id="PS50053"/>
    </source>
</evidence>
<evidence type="ECO:0000256" key="1">
    <source>
        <dbReference type="ARBA" id="ARBA00022737"/>
    </source>
</evidence>
<protein>
    <recommendedName>
        <fullName evidence="5">UV excision repair protein RAD23</fullName>
    </recommendedName>
</protein>
<feature type="domain" description="UBA" evidence="7">
    <location>
        <begin position="342"/>
        <end position="383"/>
    </location>
</feature>
<evidence type="ECO:0000256" key="2">
    <source>
        <dbReference type="ARBA" id="ARBA00022763"/>
    </source>
</evidence>
<dbReference type="Pfam" id="PF09280">
    <property type="entry name" value="XPC-binding"/>
    <property type="match status" value="1"/>
</dbReference>
<comment type="similarity">
    <text evidence="5">Belongs to the RAD23 family.</text>
</comment>
<comment type="caution">
    <text evidence="9">The sequence shown here is derived from an EMBL/GenBank/DDBJ whole genome shotgun (WGS) entry which is preliminary data.</text>
</comment>
<dbReference type="InterPro" id="IPR006636">
    <property type="entry name" value="STI1_HS-bd"/>
</dbReference>
<dbReference type="GO" id="GO:0043130">
    <property type="term" value="F:ubiquitin binding"/>
    <property type="evidence" value="ECO:0007669"/>
    <property type="project" value="UniProtKB-UniRule"/>
</dbReference>
<dbReference type="InterPro" id="IPR009060">
    <property type="entry name" value="UBA-like_sf"/>
</dbReference>
<dbReference type="FunFam" id="3.10.20.90:FF:000254">
    <property type="entry name" value="UV excision repair protein Rad23"/>
    <property type="match status" value="1"/>
</dbReference>
<comment type="function">
    <text evidence="5">Multiubiquitin chain receptor involved in modulation of proteasomal degradation. Involved in nucleotide excision repair.</text>
</comment>
<dbReference type="GO" id="GO:0005829">
    <property type="term" value="C:cytosol"/>
    <property type="evidence" value="ECO:0007669"/>
    <property type="project" value="TreeGrafter"/>
</dbReference>
<dbReference type="FunFam" id="1.10.8.10:FF:000002">
    <property type="entry name" value="UV excision repair protein RAD23 homolog"/>
    <property type="match status" value="1"/>
</dbReference>
<dbReference type="InterPro" id="IPR000626">
    <property type="entry name" value="Ubiquitin-like_dom"/>
</dbReference>
<organism evidence="9 10">
    <name type="scientific">Protomyces lactucae-debilis</name>
    <dbReference type="NCBI Taxonomy" id="2754530"/>
    <lineage>
        <taxon>Eukaryota</taxon>
        <taxon>Fungi</taxon>
        <taxon>Dikarya</taxon>
        <taxon>Ascomycota</taxon>
        <taxon>Taphrinomycotina</taxon>
        <taxon>Taphrinomycetes</taxon>
        <taxon>Taphrinales</taxon>
        <taxon>Protomycetaceae</taxon>
        <taxon>Protomyces</taxon>
    </lineage>
</organism>
<dbReference type="GO" id="GO:0006289">
    <property type="term" value="P:nucleotide-excision repair"/>
    <property type="evidence" value="ECO:0007669"/>
    <property type="project" value="UniProtKB-UniRule"/>
</dbReference>
<dbReference type="GO" id="GO:0043161">
    <property type="term" value="P:proteasome-mediated ubiquitin-dependent protein catabolic process"/>
    <property type="evidence" value="ECO:0007669"/>
    <property type="project" value="UniProtKB-UniRule"/>
</dbReference>
<dbReference type="Proteomes" id="UP000193685">
    <property type="component" value="Unassembled WGS sequence"/>
</dbReference>
<dbReference type="CDD" id="cd14281">
    <property type="entry name" value="UBA2_Rad23_like"/>
    <property type="match status" value="1"/>
</dbReference>
<dbReference type="PANTHER" id="PTHR10621">
    <property type="entry name" value="UV EXCISION REPAIR PROTEIN RAD23"/>
    <property type="match status" value="1"/>
</dbReference>
<dbReference type="PROSITE" id="PS50053">
    <property type="entry name" value="UBIQUITIN_2"/>
    <property type="match status" value="1"/>
</dbReference>
<keyword evidence="3 5" id="KW-0234">DNA repair</keyword>
<dbReference type="EMBL" id="MCFI01000014">
    <property type="protein sequence ID" value="ORY79886.1"/>
    <property type="molecule type" value="Genomic_DNA"/>
</dbReference>
<dbReference type="GO" id="GO:0070628">
    <property type="term" value="F:proteasome binding"/>
    <property type="evidence" value="ECO:0007669"/>
    <property type="project" value="TreeGrafter"/>
</dbReference>
<name>A0A1Y2F970_PROLT</name>
<dbReference type="InterPro" id="IPR036353">
    <property type="entry name" value="XPC-bd_sf"/>
</dbReference>
<dbReference type="SMART" id="SM00727">
    <property type="entry name" value="STI1"/>
    <property type="match status" value="1"/>
</dbReference>
<dbReference type="RefSeq" id="XP_040724020.1">
    <property type="nucleotide sequence ID" value="XM_040872480.1"/>
</dbReference>
<dbReference type="GO" id="GO:0031593">
    <property type="term" value="F:polyubiquitin modification-dependent protein binding"/>
    <property type="evidence" value="ECO:0007669"/>
    <property type="project" value="UniProtKB-UniRule"/>
</dbReference>
<evidence type="ECO:0000313" key="9">
    <source>
        <dbReference type="EMBL" id="ORY79886.1"/>
    </source>
</evidence>
<evidence type="ECO:0000313" key="10">
    <source>
        <dbReference type="Proteomes" id="UP000193685"/>
    </source>
</evidence>
<dbReference type="AlphaFoldDB" id="A0A1Y2F970"/>
<dbReference type="Gene3D" id="1.10.8.10">
    <property type="entry name" value="DNA helicase RuvA subunit, C-terminal domain"/>
    <property type="match status" value="2"/>
</dbReference>
<dbReference type="GeneID" id="63789079"/>
<accession>A0A1Y2F970</accession>
<dbReference type="InterPro" id="IPR015360">
    <property type="entry name" value="XPC-bd"/>
</dbReference>
<dbReference type="PROSITE" id="PS50030">
    <property type="entry name" value="UBA"/>
    <property type="match status" value="2"/>
</dbReference>
<keyword evidence="4 5" id="KW-0539">Nucleus</keyword>
<dbReference type="InterPro" id="IPR029071">
    <property type="entry name" value="Ubiquitin-like_domsf"/>
</dbReference>
<dbReference type="OMA" id="PHMLEPI"/>
<feature type="compositionally biased region" description="Low complexity" evidence="6">
    <location>
        <begin position="197"/>
        <end position="226"/>
    </location>
</feature>
<keyword evidence="2 5" id="KW-0227">DNA damage</keyword>
<dbReference type="OrthoDB" id="419317at2759"/>
<comment type="subcellular location">
    <subcellularLocation>
        <location evidence="5">Nucleus</location>
    </subcellularLocation>
    <subcellularLocation>
        <location evidence="5">Cytoplasm</location>
    </subcellularLocation>
</comment>
<dbReference type="Gene3D" id="3.10.20.90">
    <property type="entry name" value="Phosphatidylinositol 3-kinase Catalytic Subunit, Chain A, domain 1"/>
    <property type="match status" value="1"/>
</dbReference>
<dbReference type="Gene3D" id="1.10.10.540">
    <property type="entry name" value="XPC-binding domain"/>
    <property type="match status" value="1"/>
</dbReference>
<dbReference type="GO" id="GO:0005654">
    <property type="term" value="C:nucleoplasm"/>
    <property type="evidence" value="ECO:0007669"/>
    <property type="project" value="TreeGrafter"/>
</dbReference>
<keyword evidence="5" id="KW-0963">Cytoplasm</keyword>
<feature type="region of interest" description="Disordered" evidence="6">
    <location>
        <begin position="193"/>
        <end position="226"/>
    </location>
</feature>
<feature type="domain" description="UBA" evidence="7">
    <location>
        <begin position="143"/>
        <end position="183"/>
    </location>
</feature>
<dbReference type="SMART" id="SM00213">
    <property type="entry name" value="UBQ"/>
    <property type="match status" value="1"/>
</dbReference>
<dbReference type="CDD" id="cd01805">
    <property type="entry name" value="Ubl_Rad23"/>
    <property type="match status" value="1"/>
</dbReference>
<evidence type="ECO:0000256" key="4">
    <source>
        <dbReference type="ARBA" id="ARBA00023242"/>
    </source>
</evidence>
<evidence type="ECO:0000256" key="6">
    <source>
        <dbReference type="SAM" id="MobiDB-lite"/>
    </source>
</evidence>
<dbReference type="FunFam" id="1.10.8.10:FF:000003">
    <property type="entry name" value="UV excision repair protein RAD23 homolog"/>
    <property type="match status" value="1"/>
</dbReference>
<keyword evidence="1" id="KW-0677">Repeat</keyword>
<gene>
    <name evidence="9" type="ORF">BCR37DRAFT_77037</name>
</gene>
<dbReference type="SUPFAM" id="SSF46934">
    <property type="entry name" value="UBA-like"/>
    <property type="match status" value="2"/>
</dbReference>
<dbReference type="Pfam" id="PF00627">
    <property type="entry name" value="UBA"/>
    <property type="match status" value="2"/>
</dbReference>
<dbReference type="PANTHER" id="PTHR10621:SF0">
    <property type="entry name" value="UV EXCISION REPAIR PROTEIN RAD23"/>
    <property type="match status" value="1"/>
</dbReference>
<sequence length="390" mass="40486">MKLTFKTITKNVKFEIDNVEPETKVADVKARIEQEHGHDAKLQKLIYSGKILADDRTIASYEIKEKDFIVCMVSKPKAVPAAAPATPAPAPAVSLITPAPAAVATPQAPIHAPAAASAPAADAPTPAPVSAGFNDSNAFAAGEARTQAVTMLMEMGFERAQVDRAMRAAFNNPDRAAEYLMTGIPEHLLAEQQPQQAAATAGAAPGTPSPATATAPRTGSAAPAAAAAPVRTGNLFEQAAAAAQGGGARAGGAAGAAAGGGDMSVGDLEFLRRDPQFQQLRQMVQQNPQMLEPILQQLAAGNPAVANMIVSNPEAFLGLLADGEEGEDGGALPPGAMQVQVTPEENAAIERLQALGFEQQVVLQAYFACDKNEELAANYLFEHGHEDDEE</sequence>
<dbReference type="STRING" id="56484.A0A1Y2F970"/>
<dbReference type="SMART" id="SM00165">
    <property type="entry name" value="UBA"/>
    <property type="match status" value="2"/>
</dbReference>